<dbReference type="Gene3D" id="1.10.196.10">
    <property type="match status" value="1"/>
</dbReference>
<feature type="compositionally biased region" description="Polar residues" evidence="2">
    <location>
        <begin position="1213"/>
        <end position="1225"/>
    </location>
</feature>
<comment type="caution">
    <text evidence="7">The sequence shown here is derived from an EMBL/GenBank/DDBJ whole genome shotgun (WGS) entry which is preliminary data.</text>
</comment>
<feature type="domain" description="RBD" evidence="6">
    <location>
        <begin position="1014"/>
        <end position="1084"/>
    </location>
</feature>
<dbReference type="Gene3D" id="1.10.167.10">
    <property type="entry name" value="Regulator of G-protein Signalling 4, domain 2"/>
    <property type="match status" value="1"/>
</dbReference>
<dbReference type="InterPro" id="IPR046995">
    <property type="entry name" value="RGS10/12/14-like"/>
</dbReference>
<feature type="compositionally biased region" description="Polar residues" evidence="2">
    <location>
        <begin position="503"/>
        <end position="513"/>
    </location>
</feature>
<dbReference type="SMART" id="SM00228">
    <property type="entry name" value="PDZ"/>
    <property type="match status" value="1"/>
</dbReference>
<feature type="region of interest" description="Disordered" evidence="2">
    <location>
        <begin position="503"/>
        <end position="607"/>
    </location>
</feature>
<evidence type="ECO:0000259" key="6">
    <source>
        <dbReference type="PROSITE" id="PS50898"/>
    </source>
</evidence>
<dbReference type="FunFam" id="1.10.167.10:FF:000001">
    <property type="entry name" value="Putative regulator of g-protein signaling 12"/>
    <property type="match status" value="1"/>
</dbReference>
<dbReference type="InterPro" id="IPR016137">
    <property type="entry name" value="RGS"/>
</dbReference>
<dbReference type="SUPFAM" id="SSF50729">
    <property type="entry name" value="PH domain-like"/>
    <property type="match status" value="1"/>
</dbReference>
<dbReference type="InterPro" id="IPR024066">
    <property type="entry name" value="RGS_subdom1/3"/>
</dbReference>
<dbReference type="PANTHER" id="PTHR45945:SF3">
    <property type="entry name" value="REGULATOR OF G-PROTEIN SIGNALING LOCO"/>
    <property type="match status" value="1"/>
</dbReference>
<dbReference type="InterPro" id="IPR006020">
    <property type="entry name" value="PTB/PI_dom"/>
</dbReference>
<gene>
    <name evidence="7" type="ORF">DGYR_LOCUS1081</name>
</gene>
<dbReference type="PROSITE" id="PS01179">
    <property type="entry name" value="PID"/>
    <property type="match status" value="1"/>
</dbReference>
<dbReference type="Pfam" id="PF00595">
    <property type="entry name" value="PDZ"/>
    <property type="match status" value="1"/>
</dbReference>
<dbReference type="GO" id="GO:0007165">
    <property type="term" value="P:signal transduction"/>
    <property type="evidence" value="ECO:0007669"/>
    <property type="project" value="InterPro"/>
</dbReference>
<evidence type="ECO:0000313" key="8">
    <source>
        <dbReference type="Proteomes" id="UP000549394"/>
    </source>
</evidence>
<dbReference type="SMART" id="SM00462">
    <property type="entry name" value="PTB"/>
    <property type="match status" value="1"/>
</dbReference>
<dbReference type="Proteomes" id="UP000549394">
    <property type="component" value="Unassembled WGS sequence"/>
</dbReference>
<dbReference type="Gene3D" id="2.30.29.30">
    <property type="entry name" value="Pleckstrin-homology domain (PH domain)/Phosphotyrosine-binding domain (PTB)"/>
    <property type="match status" value="1"/>
</dbReference>
<feature type="compositionally biased region" description="Polar residues" evidence="2">
    <location>
        <begin position="913"/>
        <end position="922"/>
    </location>
</feature>
<dbReference type="Gene3D" id="3.10.20.90">
    <property type="entry name" value="Phosphatidylinositol 3-kinase Catalytic Subunit, Chain A, domain 1"/>
    <property type="match status" value="2"/>
</dbReference>
<feature type="compositionally biased region" description="Basic and acidic residues" evidence="2">
    <location>
        <begin position="890"/>
        <end position="912"/>
    </location>
</feature>
<feature type="compositionally biased region" description="Basic and acidic residues" evidence="2">
    <location>
        <begin position="514"/>
        <end position="523"/>
    </location>
</feature>
<dbReference type="GO" id="GO:0005096">
    <property type="term" value="F:GTPase activator activity"/>
    <property type="evidence" value="ECO:0007669"/>
    <property type="project" value="UniProtKB-KW"/>
</dbReference>
<dbReference type="PROSITE" id="PS50106">
    <property type="entry name" value="PDZ"/>
    <property type="match status" value="1"/>
</dbReference>
<dbReference type="InterPro" id="IPR011993">
    <property type="entry name" value="PH-like_dom_sf"/>
</dbReference>
<protein>
    <submittedName>
        <fullName evidence="7">DgyrCDS1116</fullName>
    </submittedName>
</protein>
<dbReference type="PROSITE" id="PS50898">
    <property type="entry name" value="RBD"/>
    <property type="match status" value="2"/>
</dbReference>
<dbReference type="PANTHER" id="PTHR45945">
    <property type="entry name" value="REGULATOR OF G-PROTEIN SIGNALING LOCO"/>
    <property type="match status" value="1"/>
</dbReference>
<feature type="compositionally biased region" description="Basic and acidic residues" evidence="2">
    <location>
        <begin position="1356"/>
        <end position="1365"/>
    </location>
</feature>
<feature type="domain" description="RBD" evidence="6">
    <location>
        <begin position="943"/>
        <end position="1013"/>
    </location>
</feature>
<dbReference type="GO" id="GO:0008277">
    <property type="term" value="P:regulation of G protein-coupled receptor signaling pathway"/>
    <property type="evidence" value="ECO:0007669"/>
    <property type="project" value="TreeGrafter"/>
</dbReference>
<dbReference type="InterPro" id="IPR036305">
    <property type="entry name" value="RGS_sf"/>
</dbReference>
<keyword evidence="8" id="KW-1185">Reference proteome</keyword>
<feature type="region of interest" description="Disordered" evidence="2">
    <location>
        <begin position="1346"/>
        <end position="1365"/>
    </location>
</feature>
<dbReference type="CDD" id="cd06710">
    <property type="entry name" value="PDZ_RGS12-like"/>
    <property type="match status" value="1"/>
</dbReference>
<dbReference type="SUPFAM" id="SSF50156">
    <property type="entry name" value="PDZ domain-like"/>
    <property type="match status" value="1"/>
</dbReference>
<dbReference type="SMART" id="SM00455">
    <property type="entry name" value="RBD"/>
    <property type="match status" value="2"/>
</dbReference>
<dbReference type="GO" id="GO:0005634">
    <property type="term" value="C:nucleus"/>
    <property type="evidence" value="ECO:0007669"/>
    <property type="project" value="TreeGrafter"/>
</dbReference>
<sequence>MDKKRRKKRHTHGLKTVELMRGRAGYGFTISGQQPCVLSCVVPSTPADRAGLRTGDFLLAVNNLKVADYEHDDVVRLIGSSSGLLVLQIAENYSLSDSSDEELTRDKNYPKGKLKPRNLTKHDKENLLMNVTHEDFLSHNSSSSKEDTVRYRRVIHSSREGKKHTIITRQDRLAPRAYPESLDDFSDIADEAYHSKDASKFTNQIHDLSAILYPSLQENHYSDDDREDSNPPFCEVLVGYIGSIEMPEDAMNVASSRMQSIRNALKRLRCESRVHTLVVIQVDSNGVRLKNAMRQVMVTYPAENIAYSGSCPDDKRFFGIVTVTQSNFDASLLNNSCHAFMIDPDMRSHTAHMHKAKTFGITCVPHPRTQRCLQFPKTATPIMREISKLYRKRQQRIAASDKKAESLVSVKSKGSYTTDSTESSGFTCSQQSNRYYRSVDSSESDVYLGNCRVASTASSCTSTDSSAFCFNNRENIKSGQIELDSQNSAENLRRHALKIMQTRVKQTDTMTDTESVKSNESRAKSINSFGNPDGGAGETTPTFSAPPLPPKSARSDSETPMAPKLPPKPPSLGQRPPLPERKPFIPPRRPITPPPILPDRPQSTPPRFVEEIESKLTKLDLVSGRNEYEEGKKRKENDRLNRSGSFKIPMLSRKKLSLSNSHESLMFADQEVQTSQPVGEGEPKDRFESRFSDGISNMKEELGRVASWAIGFDRLLADEAGMMMFSKFLEKEYSDENIIFWKKCEEFRTNDKKVDLKQEAQEIFDKHLSSTASLPINVDSFARQVVEEKLAGDETPLDVFNIPQKQIYSLMKQDSYPRFIKSEMYRRCVVADMQNKPLPLSGPAPPTPTCSDKHSKITKKTKSANGSYGSVKTDDQESKRRRSLLPWTKSKSEKKLNKDIGKNKKTLSESDSKSNLSILSKQPSKDHLPPPSPRLSKGPDVQKYCRIILPDRSTTVLDSHSDQSLYKAVCYVCDRRKTEMSAFEAYELGSDKPIDLHRDLSDFTAKEIRIEERVTFTVCLNTGKVFGMRGRPEKSIKDTLRPVLLKSGLKLDGLVINIVNNDSLINHEKSLSVLNRQKIIIQTMNDFAEWGGEFHYFKATSNGKISATAMQLEANRIDFELQQLKEGKSNTIPIFDDQGVLLSEKKDSVKREGRPSGGGFFGFFRRTSLENGEAVKESKKKTRHSSQKFSSIKNAITGKDKTENRKSRESLQAIDNKSGSLQNIQSNPKLAGNLFEMIENIQGKKIEDQCGPLLQMDLPDFLRKTQSPIRRTESDTSIAIKSSIVSPSPSCQSIPNNDCSFTSVVVPTPNTAQTYFSGGHSCPESPELNESLIFEKKTKIVKAKPRLPPRSGISKPYDKINGDTKGDNEIGELNLSELEVTLMDEDVPLKDSTMTMIELDDRDLSSPPPSPTTHGLILCDCNSDESPPPCEITTHMLGASSEFTDSLCII</sequence>
<dbReference type="InterPro" id="IPR044926">
    <property type="entry name" value="RGS_subdomain_2"/>
</dbReference>
<dbReference type="Pfam" id="PF00615">
    <property type="entry name" value="RGS"/>
    <property type="match status" value="1"/>
</dbReference>
<dbReference type="PRINTS" id="PR01301">
    <property type="entry name" value="RGSPROTEIN"/>
</dbReference>
<feature type="compositionally biased region" description="Pro residues" evidence="2">
    <location>
        <begin position="584"/>
        <end position="598"/>
    </location>
</feature>
<feature type="region of interest" description="Disordered" evidence="2">
    <location>
        <begin position="836"/>
        <end position="941"/>
    </location>
</feature>
<feature type="domain" description="PID" evidence="3">
    <location>
        <begin position="238"/>
        <end position="340"/>
    </location>
</feature>
<evidence type="ECO:0000256" key="2">
    <source>
        <dbReference type="SAM" id="MobiDB-lite"/>
    </source>
</evidence>
<dbReference type="GO" id="GO:0005886">
    <property type="term" value="C:plasma membrane"/>
    <property type="evidence" value="ECO:0007669"/>
    <property type="project" value="TreeGrafter"/>
</dbReference>
<feature type="region of interest" description="Disordered" evidence="2">
    <location>
        <begin position="1172"/>
        <end position="1225"/>
    </location>
</feature>
<evidence type="ECO:0000259" key="4">
    <source>
        <dbReference type="PROSITE" id="PS50106"/>
    </source>
</evidence>
<dbReference type="EMBL" id="CAJFCJ010000002">
    <property type="protein sequence ID" value="CAD5111852.1"/>
    <property type="molecule type" value="Genomic_DNA"/>
</dbReference>
<dbReference type="PROSITE" id="PS50132">
    <property type="entry name" value="RGS"/>
    <property type="match status" value="1"/>
</dbReference>
<dbReference type="InterPro" id="IPR001478">
    <property type="entry name" value="PDZ"/>
</dbReference>
<dbReference type="SMART" id="SM00315">
    <property type="entry name" value="RGS"/>
    <property type="match status" value="1"/>
</dbReference>
<evidence type="ECO:0000259" key="3">
    <source>
        <dbReference type="PROSITE" id="PS01179"/>
    </source>
</evidence>
<evidence type="ECO:0000256" key="1">
    <source>
        <dbReference type="ARBA" id="ARBA00022468"/>
    </source>
</evidence>
<evidence type="ECO:0000313" key="7">
    <source>
        <dbReference type="EMBL" id="CAD5111852.1"/>
    </source>
</evidence>
<proteinExistence type="predicted"/>
<dbReference type="SUPFAM" id="SSF48097">
    <property type="entry name" value="Regulator of G-protein signaling, RGS"/>
    <property type="match status" value="1"/>
</dbReference>
<dbReference type="GO" id="GO:0005737">
    <property type="term" value="C:cytoplasm"/>
    <property type="evidence" value="ECO:0007669"/>
    <property type="project" value="TreeGrafter"/>
</dbReference>
<dbReference type="OrthoDB" id="196547at2759"/>
<organism evidence="7 8">
    <name type="scientific">Dimorphilus gyrociliatus</name>
    <dbReference type="NCBI Taxonomy" id="2664684"/>
    <lineage>
        <taxon>Eukaryota</taxon>
        <taxon>Metazoa</taxon>
        <taxon>Spiralia</taxon>
        <taxon>Lophotrochozoa</taxon>
        <taxon>Annelida</taxon>
        <taxon>Polychaeta</taxon>
        <taxon>Polychaeta incertae sedis</taxon>
        <taxon>Dinophilidae</taxon>
        <taxon>Dimorphilus</taxon>
    </lineage>
</organism>
<reference evidence="7 8" key="1">
    <citation type="submission" date="2020-08" db="EMBL/GenBank/DDBJ databases">
        <authorList>
            <person name="Hejnol A."/>
        </authorList>
    </citation>
    <scope>NUCLEOTIDE SEQUENCE [LARGE SCALE GENOMIC DNA]</scope>
</reference>
<accession>A0A7I8V852</accession>
<dbReference type="SUPFAM" id="SSF54236">
    <property type="entry name" value="Ubiquitin-like"/>
    <property type="match status" value="1"/>
</dbReference>
<keyword evidence="1" id="KW-0343">GTPase activation</keyword>
<feature type="domain" description="RGS" evidence="5">
    <location>
        <begin position="711"/>
        <end position="829"/>
    </location>
</feature>
<feature type="region of interest" description="Disordered" evidence="2">
    <location>
        <begin position="97"/>
        <end position="118"/>
    </location>
</feature>
<feature type="domain" description="PDZ" evidence="4">
    <location>
        <begin position="16"/>
        <end position="93"/>
    </location>
</feature>
<feature type="compositionally biased region" description="Basic and acidic residues" evidence="2">
    <location>
        <begin position="1198"/>
        <end position="1209"/>
    </location>
</feature>
<dbReference type="Pfam" id="PF00640">
    <property type="entry name" value="PID"/>
    <property type="match status" value="1"/>
</dbReference>
<dbReference type="Gene3D" id="2.30.42.10">
    <property type="match status" value="1"/>
</dbReference>
<dbReference type="Pfam" id="PF02196">
    <property type="entry name" value="RBD"/>
    <property type="match status" value="1"/>
</dbReference>
<dbReference type="InterPro" id="IPR029071">
    <property type="entry name" value="Ubiquitin-like_domsf"/>
</dbReference>
<name>A0A7I8V852_9ANNE</name>
<dbReference type="InterPro" id="IPR036034">
    <property type="entry name" value="PDZ_sf"/>
</dbReference>
<dbReference type="InterPro" id="IPR003116">
    <property type="entry name" value="RBD_dom"/>
</dbReference>
<evidence type="ECO:0000259" key="5">
    <source>
        <dbReference type="PROSITE" id="PS50132"/>
    </source>
</evidence>